<dbReference type="PANTHER" id="PTHR11452:SF42">
    <property type="entry name" value="ALPHA-GALACTOSIDASE"/>
    <property type="match status" value="1"/>
</dbReference>
<dbReference type="Gene3D" id="2.60.40.1180">
    <property type="entry name" value="Golgi alpha-mannosidase II"/>
    <property type="match status" value="1"/>
</dbReference>
<evidence type="ECO:0000256" key="4">
    <source>
        <dbReference type="ARBA" id="ARBA00022729"/>
    </source>
</evidence>
<reference evidence="9 10" key="1">
    <citation type="submission" date="2015-12" db="EMBL/GenBank/DDBJ databases">
        <title>The genome of Folsomia candida.</title>
        <authorList>
            <person name="Faddeeva A."/>
            <person name="Derks M.F."/>
            <person name="Anvar Y."/>
            <person name="Smit S."/>
            <person name="Van Straalen N."/>
            <person name="Roelofs D."/>
        </authorList>
    </citation>
    <scope>NUCLEOTIDE SEQUENCE [LARGE SCALE GENOMIC DNA]</scope>
    <source>
        <strain evidence="9 10">VU population</strain>
        <tissue evidence="9">Whole body</tissue>
    </source>
</reference>
<dbReference type="Pfam" id="PF16499">
    <property type="entry name" value="Melibiase_2"/>
    <property type="match status" value="2"/>
</dbReference>
<evidence type="ECO:0000256" key="1">
    <source>
        <dbReference type="ARBA" id="ARBA00001255"/>
    </source>
</evidence>
<evidence type="ECO:0000313" key="9">
    <source>
        <dbReference type="EMBL" id="OXA49742.1"/>
    </source>
</evidence>
<sequence length="423" mass="47300">MLKEEWIAQGQEPVRPYMGWSSWSLQATTMPGHGLSWLKEDNVLRQIDVMSSTLLEFGYNHINIDSGWNADFNWNAGFDLSGRPIPNGDRFPRGIDFVANYAHERGLKLGIYAPVGLPMGVFGSDQDNKINFDVSGPSGNCTGFDLVYPDFRSTNGWDSSYKMDFDNPCAQEFIDSIAELFVSWGIDFFNPDVAAWRSAFEKTGRPVILEISWELDITFISDWTASASGWRIDTDVECYCDTLVRWTQSVVQRFADIVPWIDHAGPGRWNDLDTINVGNGTMDGLTEDERRSYMTLWAISCAPLYIGDDLSFLDEFGLTLLTNREVIAINQNGIPARPVTPGLLRQVWWAPSIGDTSFIVAMFNLAGLELSVAANWADFGFTGAAEVYDVWEGIELGVYTSSFAVRVPTHGCRLIRVTPLLAK</sequence>
<dbReference type="InterPro" id="IPR013780">
    <property type="entry name" value="Glyco_hydro_b"/>
</dbReference>
<dbReference type="GO" id="GO:0004557">
    <property type="term" value="F:alpha-galactosidase activity"/>
    <property type="evidence" value="ECO:0007669"/>
    <property type="project" value="UniProtKB-EC"/>
</dbReference>
<dbReference type="EMBL" id="LNIX01000010">
    <property type="protein sequence ID" value="OXA49742.1"/>
    <property type="molecule type" value="Genomic_DNA"/>
</dbReference>
<evidence type="ECO:0000256" key="6">
    <source>
        <dbReference type="ARBA" id="ARBA00023295"/>
    </source>
</evidence>
<name>A0A226DW88_FOLCA</name>
<proteinExistence type="inferred from homology"/>
<comment type="caution">
    <text evidence="9">The sequence shown here is derived from an EMBL/GenBank/DDBJ whole genome shotgun (WGS) entry which is preliminary data.</text>
</comment>
<organism evidence="9 10">
    <name type="scientific">Folsomia candida</name>
    <name type="common">Springtail</name>
    <dbReference type="NCBI Taxonomy" id="158441"/>
    <lineage>
        <taxon>Eukaryota</taxon>
        <taxon>Metazoa</taxon>
        <taxon>Ecdysozoa</taxon>
        <taxon>Arthropoda</taxon>
        <taxon>Hexapoda</taxon>
        <taxon>Collembola</taxon>
        <taxon>Entomobryomorpha</taxon>
        <taxon>Isotomoidea</taxon>
        <taxon>Isotomidae</taxon>
        <taxon>Proisotominae</taxon>
        <taxon>Folsomia</taxon>
    </lineage>
</organism>
<keyword evidence="5 7" id="KW-0378">Hydrolase</keyword>
<accession>A0A226DW88</accession>
<evidence type="ECO:0000259" key="8">
    <source>
        <dbReference type="Pfam" id="PF17801"/>
    </source>
</evidence>
<dbReference type="Pfam" id="PF17801">
    <property type="entry name" value="Melibiase_C"/>
    <property type="match status" value="1"/>
</dbReference>
<evidence type="ECO:0000256" key="7">
    <source>
        <dbReference type="RuleBase" id="RU361168"/>
    </source>
</evidence>
<dbReference type="InterPro" id="IPR017853">
    <property type="entry name" value="GH"/>
</dbReference>
<keyword evidence="6 7" id="KW-0326">Glycosidase</keyword>
<dbReference type="EC" id="3.2.1.-" evidence="7"/>
<dbReference type="GO" id="GO:0005975">
    <property type="term" value="P:carbohydrate metabolic process"/>
    <property type="evidence" value="ECO:0007669"/>
    <property type="project" value="InterPro"/>
</dbReference>
<keyword evidence="7" id="KW-1015">Disulfide bond</keyword>
<evidence type="ECO:0000256" key="5">
    <source>
        <dbReference type="ARBA" id="ARBA00022801"/>
    </source>
</evidence>
<protein>
    <recommendedName>
        <fullName evidence="3 7">Alpha-galactosidase</fullName>
        <ecNumber evidence="7">3.2.1.-</ecNumber>
    </recommendedName>
</protein>
<dbReference type="PRINTS" id="PR00740">
    <property type="entry name" value="GLHYDRLASE27"/>
</dbReference>
<feature type="domain" description="Alpha galactosidase C-terminal" evidence="8">
    <location>
        <begin position="346"/>
        <end position="417"/>
    </location>
</feature>
<dbReference type="AlphaFoldDB" id="A0A226DW88"/>
<evidence type="ECO:0000256" key="3">
    <source>
        <dbReference type="ARBA" id="ARBA00012755"/>
    </source>
</evidence>
<gene>
    <name evidence="9" type="ORF">Fcan01_15601</name>
</gene>
<comment type="subunit">
    <text evidence="7">Homodimer.</text>
</comment>
<keyword evidence="4" id="KW-0732">Signal</keyword>
<dbReference type="Proteomes" id="UP000198287">
    <property type="component" value="Unassembled WGS sequence"/>
</dbReference>
<dbReference type="SUPFAM" id="SSF51011">
    <property type="entry name" value="Glycosyl hydrolase domain"/>
    <property type="match status" value="1"/>
</dbReference>
<dbReference type="SUPFAM" id="SSF51445">
    <property type="entry name" value="(Trans)glycosidases"/>
    <property type="match status" value="1"/>
</dbReference>
<dbReference type="OrthoDB" id="5795902at2759"/>
<comment type="catalytic activity">
    <reaction evidence="1">
        <text>Hydrolysis of terminal, non-reducing alpha-D-galactose residues in alpha-D-galactosides, including galactose oligosaccharides, galactomannans and galactolipids.</text>
        <dbReference type="EC" id="3.2.1.22"/>
    </reaction>
</comment>
<dbReference type="InterPro" id="IPR041233">
    <property type="entry name" value="Melibiase_C"/>
</dbReference>
<evidence type="ECO:0000313" key="10">
    <source>
        <dbReference type="Proteomes" id="UP000198287"/>
    </source>
</evidence>
<dbReference type="InterPro" id="IPR013785">
    <property type="entry name" value="Aldolase_TIM"/>
</dbReference>
<dbReference type="InterPro" id="IPR002241">
    <property type="entry name" value="Glyco_hydro_27"/>
</dbReference>
<evidence type="ECO:0000256" key="2">
    <source>
        <dbReference type="ARBA" id="ARBA00009743"/>
    </source>
</evidence>
<dbReference type="PANTHER" id="PTHR11452">
    <property type="entry name" value="ALPHA-GALACTOSIDASE/ALPHA-N-ACETYLGALACTOSAMINIDASE"/>
    <property type="match status" value="1"/>
</dbReference>
<dbReference type="Gene3D" id="3.20.20.70">
    <property type="entry name" value="Aldolase class I"/>
    <property type="match status" value="1"/>
</dbReference>
<dbReference type="CDD" id="cd14792">
    <property type="entry name" value="GH27"/>
    <property type="match status" value="1"/>
</dbReference>
<comment type="similarity">
    <text evidence="2 7">Belongs to the glycosyl hydrolase 27 family.</text>
</comment>
<keyword evidence="10" id="KW-1185">Reference proteome</keyword>